<evidence type="ECO:0000313" key="3">
    <source>
        <dbReference type="Proteomes" id="UP001439008"/>
    </source>
</evidence>
<evidence type="ECO:0000313" key="2">
    <source>
        <dbReference type="EMBL" id="MES1918522.1"/>
    </source>
</evidence>
<dbReference type="EMBL" id="JBDODL010000076">
    <property type="protein sequence ID" value="MES1918522.1"/>
    <property type="molecule type" value="Genomic_DNA"/>
</dbReference>
<comment type="caution">
    <text evidence="2">The sequence shown here is derived from an EMBL/GenBank/DDBJ whole genome shotgun (WGS) entry which is preliminary data.</text>
</comment>
<organism evidence="2 3">
    <name type="scientific">Bonamia ostreae</name>
    <dbReference type="NCBI Taxonomy" id="126728"/>
    <lineage>
        <taxon>Eukaryota</taxon>
        <taxon>Sar</taxon>
        <taxon>Rhizaria</taxon>
        <taxon>Endomyxa</taxon>
        <taxon>Ascetosporea</taxon>
        <taxon>Haplosporida</taxon>
        <taxon>Bonamia</taxon>
    </lineage>
</organism>
<keyword evidence="1" id="KW-0175">Coiled coil</keyword>
<proteinExistence type="predicted"/>
<name>A0ABV2AFT2_9EUKA</name>
<protein>
    <submittedName>
        <fullName evidence="2">Uncharacterized protein</fullName>
    </submittedName>
</protein>
<accession>A0ABV2AFT2</accession>
<keyword evidence="3" id="KW-1185">Reference proteome</keyword>
<feature type="coiled-coil region" evidence="1">
    <location>
        <begin position="80"/>
        <end position="107"/>
    </location>
</feature>
<reference evidence="2 3" key="1">
    <citation type="journal article" date="2024" name="BMC Biol.">
        <title>Comparative genomics of Ascetosporea gives new insight into the evolutionary basis for animal parasitism in Rhizaria.</title>
        <authorList>
            <person name="Hiltunen Thoren M."/>
            <person name="Onut-Brannstrom I."/>
            <person name="Alfjorden A."/>
            <person name="Peckova H."/>
            <person name="Swords F."/>
            <person name="Hooper C."/>
            <person name="Holzer A.S."/>
            <person name="Bass D."/>
            <person name="Burki F."/>
        </authorList>
    </citation>
    <scope>NUCLEOTIDE SEQUENCE [LARGE SCALE GENOMIC DNA]</scope>
    <source>
        <strain evidence="2">20-A016</strain>
    </source>
</reference>
<evidence type="ECO:0000256" key="1">
    <source>
        <dbReference type="SAM" id="Coils"/>
    </source>
</evidence>
<sequence length="210" mass="24450">MTDVELFGRSKPYSPQLQQYGWKSNYPDLFNEIQPIEHFVEFANFEQRIFTDLFAKINQQEENTKKMGEKVPIALAESPLHKLIEKCKQVDEKLRELTKQYKEDSKNFARENIFPSIETTSPIVSEYLSKRDRFTNAYDKVYGRADYTPQTNIGTQNYGANQNQMATNFGAQNNMGNNLQPSLEEELRNAKFDFENCIGPIKHKIRNLCS</sequence>
<gene>
    <name evidence="2" type="ORF">MHBO_000485</name>
</gene>
<dbReference type="Proteomes" id="UP001439008">
    <property type="component" value="Unassembled WGS sequence"/>
</dbReference>